<dbReference type="Proteomes" id="UP001634394">
    <property type="component" value="Unassembled WGS sequence"/>
</dbReference>
<keyword evidence="3" id="KW-1185">Reference proteome</keyword>
<gene>
    <name evidence="2" type="ORF">ACJMK2_027467</name>
</gene>
<protein>
    <submittedName>
        <fullName evidence="2">Uncharacterized protein</fullName>
    </submittedName>
</protein>
<feature type="region of interest" description="Disordered" evidence="1">
    <location>
        <begin position="20"/>
        <end position="53"/>
    </location>
</feature>
<sequence length="53" mass="6134">FFISRPPALYTETKNKVHPLRPMLPPLRGVTSGETVELKESRKQKNKDKLDLE</sequence>
<evidence type="ECO:0000256" key="1">
    <source>
        <dbReference type="SAM" id="MobiDB-lite"/>
    </source>
</evidence>
<evidence type="ECO:0000313" key="2">
    <source>
        <dbReference type="EMBL" id="KAL3887526.1"/>
    </source>
</evidence>
<feature type="compositionally biased region" description="Basic and acidic residues" evidence="1">
    <location>
        <begin position="36"/>
        <end position="53"/>
    </location>
</feature>
<proteinExistence type="predicted"/>
<reference evidence="2 3" key="1">
    <citation type="submission" date="2024-11" db="EMBL/GenBank/DDBJ databases">
        <title>Chromosome-level genome assembly of the freshwater bivalve Anodonta woodiana.</title>
        <authorList>
            <person name="Chen X."/>
        </authorList>
    </citation>
    <scope>NUCLEOTIDE SEQUENCE [LARGE SCALE GENOMIC DNA]</scope>
    <source>
        <strain evidence="2">MN2024</strain>
        <tissue evidence="2">Gills</tissue>
    </source>
</reference>
<accession>A0ABD3XMV4</accession>
<evidence type="ECO:0000313" key="3">
    <source>
        <dbReference type="Proteomes" id="UP001634394"/>
    </source>
</evidence>
<organism evidence="2 3">
    <name type="scientific">Sinanodonta woodiana</name>
    <name type="common">Chinese pond mussel</name>
    <name type="synonym">Anodonta woodiana</name>
    <dbReference type="NCBI Taxonomy" id="1069815"/>
    <lineage>
        <taxon>Eukaryota</taxon>
        <taxon>Metazoa</taxon>
        <taxon>Spiralia</taxon>
        <taxon>Lophotrochozoa</taxon>
        <taxon>Mollusca</taxon>
        <taxon>Bivalvia</taxon>
        <taxon>Autobranchia</taxon>
        <taxon>Heteroconchia</taxon>
        <taxon>Palaeoheterodonta</taxon>
        <taxon>Unionida</taxon>
        <taxon>Unionoidea</taxon>
        <taxon>Unionidae</taxon>
        <taxon>Unioninae</taxon>
        <taxon>Sinanodonta</taxon>
    </lineage>
</organism>
<feature type="non-terminal residue" evidence="2">
    <location>
        <position position="1"/>
    </location>
</feature>
<dbReference type="AlphaFoldDB" id="A0ABD3XMV4"/>
<comment type="caution">
    <text evidence="2">The sequence shown here is derived from an EMBL/GenBank/DDBJ whole genome shotgun (WGS) entry which is preliminary data.</text>
</comment>
<name>A0ABD3XMV4_SINWO</name>
<dbReference type="EMBL" id="JBJQND010000002">
    <property type="protein sequence ID" value="KAL3887526.1"/>
    <property type="molecule type" value="Genomic_DNA"/>
</dbReference>